<dbReference type="EMBL" id="JBHOMY010000010">
    <property type="protein sequence ID" value="MFC1455933.1"/>
    <property type="molecule type" value="Genomic_DNA"/>
</dbReference>
<evidence type="ECO:0000313" key="2">
    <source>
        <dbReference type="EMBL" id="MFC1455933.1"/>
    </source>
</evidence>
<sequence length="73" mass="8042">MTAKIIRMPLPDTCRFSTTETAVFWRLKEGAQSGTIASELGLAEPMVKEYIKSILRKVRTQGSGLSAIDNVDL</sequence>
<evidence type="ECO:0000259" key="1">
    <source>
        <dbReference type="Pfam" id="PF00196"/>
    </source>
</evidence>
<proteinExistence type="predicted"/>
<comment type="caution">
    <text evidence="2">The sequence shown here is derived from an EMBL/GenBank/DDBJ whole genome shotgun (WGS) entry which is preliminary data.</text>
</comment>
<dbReference type="InterPro" id="IPR016032">
    <property type="entry name" value="Sig_transdc_resp-reg_C-effctor"/>
</dbReference>
<name>A0ABV6Y3U7_9HYPH</name>
<evidence type="ECO:0000313" key="3">
    <source>
        <dbReference type="Proteomes" id="UP001593940"/>
    </source>
</evidence>
<dbReference type="InterPro" id="IPR036388">
    <property type="entry name" value="WH-like_DNA-bd_sf"/>
</dbReference>
<dbReference type="RefSeq" id="WP_377028906.1">
    <property type="nucleotide sequence ID" value="NZ_JBHOMY010000010.1"/>
</dbReference>
<dbReference type="SUPFAM" id="SSF46894">
    <property type="entry name" value="C-terminal effector domain of the bipartite response regulators"/>
    <property type="match status" value="1"/>
</dbReference>
<dbReference type="Pfam" id="PF00196">
    <property type="entry name" value="GerE"/>
    <property type="match status" value="1"/>
</dbReference>
<reference evidence="2 3" key="1">
    <citation type="submission" date="2024-09" db="EMBL/GenBank/DDBJ databases">
        <title>Nodulacao em especies de Leguminosae Basais da Amazonia e Caracterizacao dos Rizobios e Bacterias Associadas aos Nodulos.</title>
        <authorList>
            <person name="Jambeiro I.C.A."/>
            <person name="Lopes I.S."/>
            <person name="Aguiar E.R.G.R."/>
            <person name="Santos A.F.J."/>
            <person name="Dos Santos J.M.F."/>
            <person name="Gross E."/>
        </authorList>
    </citation>
    <scope>NUCLEOTIDE SEQUENCE [LARGE SCALE GENOMIC DNA]</scope>
    <source>
        <strain evidence="2 3">BRUESC1165</strain>
    </source>
</reference>
<dbReference type="InterPro" id="IPR000792">
    <property type="entry name" value="Tscrpt_reg_LuxR_C"/>
</dbReference>
<feature type="domain" description="HTH luxR-type" evidence="1">
    <location>
        <begin position="16"/>
        <end position="61"/>
    </location>
</feature>
<organism evidence="2 3">
    <name type="scientific">Microvirga arabica</name>
    <dbReference type="NCBI Taxonomy" id="1128671"/>
    <lineage>
        <taxon>Bacteria</taxon>
        <taxon>Pseudomonadati</taxon>
        <taxon>Pseudomonadota</taxon>
        <taxon>Alphaproteobacteria</taxon>
        <taxon>Hyphomicrobiales</taxon>
        <taxon>Methylobacteriaceae</taxon>
        <taxon>Microvirga</taxon>
    </lineage>
</organism>
<accession>A0ABV6Y3U7</accession>
<gene>
    <name evidence="2" type="ORF">ACETIH_04160</name>
</gene>
<dbReference type="Proteomes" id="UP001593940">
    <property type="component" value="Unassembled WGS sequence"/>
</dbReference>
<keyword evidence="3" id="KW-1185">Reference proteome</keyword>
<dbReference type="Gene3D" id="1.10.10.10">
    <property type="entry name" value="Winged helix-like DNA-binding domain superfamily/Winged helix DNA-binding domain"/>
    <property type="match status" value="1"/>
</dbReference>
<protein>
    <submittedName>
        <fullName evidence="2">LuxR C-terminal-related transcriptional regulator</fullName>
    </submittedName>
</protein>